<dbReference type="InterPro" id="IPR036206">
    <property type="entry name" value="ThiamineP_synth_sf"/>
</dbReference>
<proteinExistence type="predicted"/>
<keyword evidence="2" id="KW-0784">Thiamine biosynthesis</keyword>
<dbReference type="CDD" id="cd00564">
    <property type="entry name" value="TMP_TenI"/>
    <property type="match status" value="1"/>
</dbReference>
<dbReference type="OrthoDB" id="9810880at2"/>
<dbReference type="GO" id="GO:0009228">
    <property type="term" value="P:thiamine biosynthetic process"/>
    <property type="evidence" value="ECO:0007669"/>
    <property type="project" value="UniProtKB-KW"/>
</dbReference>
<evidence type="ECO:0000313" key="5">
    <source>
        <dbReference type="Proteomes" id="UP000290204"/>
    </source>
</evidence>
<evidence type="ECO:0000313" key="4">
    <source>
        <dbReference type="EMBL" id="RXK59922.1"/>
    </source>
</evidence>
<reference evidence="4 5" key="1">
    <citation type="submission" date="2019-01" db="EMBL/GenBank/DDBJ databases">
        <title>Lacibacter sp. strain TTM-7.</title>
        <authorList>
            <person name="Chen W.-M."/>
        </authorList>
    </citation>
    <scope>NUCLEOTIDE SEQUENCE [LARGE SCALE GENOMIC DNA]</scope>
    <source>
        <strain evidence="4 5">TTM-7</strain>
    </source>
</reference>
<sequence length="208" mass="22898">METKINNGVYLVVDPSIEQQQLFEHLAAALEQGIAAVQLWDHFPNENAKQEIIPVVCAMCKASAVPVLINNDWQLLKMYPLDGVHFDALPEKLTSIKNEIGRNFLVGVTVNNDLSVVEQAEANKLDYISFCSIFPSSTSNSCELVSFDTIRKARAITAMPIFLAGGIRLDNISKLSELDYNGVAIVSGIMKADDPAAVTKQYNQLLKK</sequence>
<organism evidence="4 5">
    <name type="scientific">Lacibacter luteus</name>
    <dbReference type="NCBI Taxonomy" id="2508719"/>
    <lineage>
        <taxon>Bacteria</taxon>
        <taxon>Pseudomonadati</taxon>
        <taxon>Bacteroidota</taxon>
        <taxon>Chitinophagia</taxon>
        <taxon>Chitinophagales</taxon>
        <taxon>Chitinophagaceae</taxon>
        <taxon>Lacibacter</taxon>
    </lineage>
</organism>
<dbReference type="InterPro" id="IPR013785">
    <property type="entry name" value="Aldolase_TIM"/>
</dbReference>
<dbReference type="SUPFAM" id="SSF51391">
    <property type="entry name" value="Thiamin phosphate synthase"/>
    <property type="match status" value="1"/>
</dbReference>
<dbReference type="GO" id="GO:0005737">
    <property type="term" value="C:cytoplasm"/>
    <property type="evidence" value="ECO:0007669"/>
    <property type="project" value="TreeGrafter"/>
</dbReference>
<comment type="caution">
    <text evidence="4">The sequence shown here is derived from an EMBL/GenBank/DDBJ whole genome shotgun (WGS) entry which is preliminary data.</text>
</comment>
<feature type="domain" description="Thiamine phosphate synthase/TenI" evidence="3">
    <location>
        <begin position="9"/>
        <end position="189"/>
    </location>
</feature>
<accession>A0A4V1M7H8</accession>
<dbReference type="PANTHER" id="PTHR20857:SF23">
    <property type="entry name" value="THIAMINE BIOSYNTHETIC BIFUNCTIONAL ENZYME"/>
    <property type="match status" value="1"/>
</dbReference>
<protein>
    <submittedName>
        <fullName evidence="4">Thiamine phosphate synthase</fullName>
    </submittedName>
</protein>
<keyword evidence="5" id="KW-1185">Reference proteome</keyword>
<evidence type="ECO:0000256" key="2">
    <source>
        <dbReference type="ARBA" id="ARBA00022977"/>
    </source>
</evidence>
<dbReference type="Gene3D" id="3.20.20.70">
    <property type="entry name" value="Aldolase class I"/>
    <property type="match status" value="1"/>
</dbReference>
<dbReference type="AlphaFoldDB" id="A0A4V1M7H8"/>
<dbReference type="EMBL" id="SDHW01000003">
    <property type="protein sequence ID" value="RXK59922.1"/>
    <property type="molecule type" value="Genomic_DNA"/>
</dbReference>
<dbReference type="RefSeq" id="WP_129131296.1">
    <property type="nucleotide sequence ID" value="NZ_SDHW01000003.1"/>
</dbReference>
<dbReference type="InterPro" id="IPR022998">
    <property type="entry name" value="ThiamineP_synth_TenI"/>
</dbReference>
<comment type="pathway">
    <text evidence="1">Cofactor biosynthesis; thiamine diphosphate biosynthesis.</text>
</comment>
<dbReference type="Pfam" id="PF02581">
    <property type="entry name" value="TMP-TENI"/>
    <property type="match status" value="1"/>
</dbReference>
<dbReference type="Proteomes" id="UP000290204">
    <property type="component" value="Unassembled WGS sequence"/>
</dbReference>
<evidence type="ECO:0000259" key="3">
    <source>
        <dbReference type="Pfam" id="PF02581"/>
    </source>
</evidence>
<gene>
    <name evidence="4" type="ORF">ESA94_12800</name>
</gene>
<dbReference type="PANTHER" id="PTHR20857">
    <property type="entry name" value="THIAMINE-PHOSPHATE PYROPHOSPHORYLASE"/>
    <property type="match status" value="1"/>
</dbReference>
<dbReference type="GO" id="GO:0004789">
    <property type="term" value="F:thiamine-phosphate diphosphorylase activity"/>
    <property type="evidence" value="ECO:0007669"/>
    <property type="project" value="TreeGrafter"/>
</dbReference>
<name>A0A4V1M7H8_9BACT</name>
<evidence type="ECO:0000256" key="1">
    <source>
        <dbReference type="ARBA" id="ARBA00004948"/>
    </source>
</evidence>